<dbReference type="EMBL" id="BJUV01000012">
    <property type="protein sequence ID" value="GEK83179.1"/>
    <property type="molecule type" value="Genomic_DNA"/>
</dbReference>
<evidence type="ECO:0000256" key="2">
    <source>
        <dbReference type="ARBA" id="ARBA00022676"/>
    </source>
</evidence>
<dbReference type="SUPFAM" id="SSF53756">
    <property type="entry name" value="UDP-Glycosyltransferase/glycogen phosphorylase"/>
    <property type="match status" value="1"/>
</dbReference>
<dbReference type="AlphaFoldDB" id="A0A7W3PI26"/>
<evidence type="ECO:0000313" key="7">
    <source>
        <dbReference type="EMBL" id="MBA8812249.1"/>
    </source>
</evidence>
<dbReference type="RefSeq" id="WP_146854566.1">
    <property type="nucleotide sequence ID" value="NZ_BAAAHR010000002.1"/>
</dbReference>
<dbReference type="InterPro" id="IPR050194">
    <property type="entry name" value="Glycosyltransferase_grp1"/>
</dbReference>
<evidence type="ECO:0000259" key="5">
    <source>
        <dbReference type="Pfam" id="PF13439"/>
    </source>
</evidence>
<evidence type="ECO:0000313" key="6">
    <source>
        <dbReference type="EMBL" id="GEK83179.1"/>
    </source>
</evidence>
<dbReference type="Pfam" id="PF00534">
    <property type="entry name" value="Glycos_transf_1"/>
    <property type="match status" value="1"/>
</dbReference>
<keyword evidence="8" id="KW-1185">Reference proteome</keyword>
<gene>
    <name evidence="7" type="ORF">FB463_000473</name>
    <name evidence="6" type="ORF">FFA01_14880</name>
</gene>
<dbReference type="Gene3D" id="3.40.50.2000">
    <property type="entry name" value="Glycogen Phosphorylase B"/>
    <property type="match status" value="2"/>
</dbReference>
<dbReference type="CDD" id="cd03814">
    <property type="entry name" value="GT4-like"/>
    <property type="match status" value="1"/>
</dbReference>
<dbReference type="Proteomes" id="UP000522688">
    <property type="component" value="Unassembled WGS sequence"/>
</dbReference>
<dbReference type="OrthoDB" id="9802525at2"/>
<protein>
    <recommendedName>
        <fullName evidence="1">D-inositol 3-phosphate glycosyltransferase</fullName>
    </recommendedName>
</protein>
<dbReference type="EMBL" id="JACGWW010000001">
    <property type="protein sequence ID" value="MBA8812249.1"/>
    <property type="molecule type" value="Genomic_DNA"/>
</dbReference>
<name>A0A7W3PI26_9MICO</name>
<keyword evidence="2 7" id="KW-0328">Glycosyltransferase</keyword>
<accession>A0A7W3PI26</accession>
<reference evidence="6 8" key="1">
    <citation type="submission" date="2019-07" db="EMBL/GenBank/DDBJ databases">
        <title>Whole genome shotgun sequence of Frigoribacterium faeni NBRC 103066.</title>
        <authorList>
            <person name="Hosoyama A."/>
            <person name="Uohara A."/>
            <person name="Ohji S."/>
            <person name="Ichikawa N."/>
        </authorList>
    </citation>
    <scope>NUCLEOTIDE SEQUENCE [LARGE SCALE GENOMIC DNA]</scope>
    <source>
        <strain evidence="6 8">NBRC 103066</strain>
    </source>
</reference>
<feature type="domain" description="Glycosyl transferase family 1" evidence="4">
    <location>
        <begin position="192"/>
        <end position="346"/>
    </location>
</feature>
<dbReference type="Proteomes" id="UP000321154">
    <property type="component" value="Unassembled WGS sequence"/>
</dbReference>
<evidence type="ECO:0000313" key="8">
    <source>
        <dbReference type="Proteomes" id="UP000321154"/>
    </source>
</evidence>
<dbReference type="GO" id="GO:1901137">
    <property type="term" value="P:carbohydrate derivative biosynthetic process"/>
    <property type="evidence" value="ECO:0007669"/>
    <property type="project" value="UniProtKB-ARBA"/>
</dbReference>
<comment type="caution">
    <text evidence="7">The sequence shown here is derived from an EMBL/GenBank/DDBJ whole genome shotgun (WGS) entry which is preliminary data.</text>
</comment>
<proteinExistence type="predicted"/>
<evidence type="ECO:0000256" key="3">
    <source>
        <dbReference type="ARBA" id="ARBA00022679"/>
    </source>
</evidence>
<reference evidence="7 9" key="2">
    <citation type="submission" date="2020-07" db="EMBL/GenBank/DDBJ databases">
        <title>Sequencing the genomes of 1000 actinobacteria strains.</title>
        <authorList>
            <person name="Klenk H.-P."/>
        </authorList>
    </citation>
    <scope>NUCLEOTIDE SEQUENCE [LARGE SCALE GENOMIC DNA]</scope>
    <source>
        <strain evidence="7 9">DSM 10309</strain>
    </source>
</reference>
<evidence type="ECO:0000313" key="9">
    <source>
        <dbReference type="Proteomes" id="UP000522688"/>
    </source>
</evidence>
<sequence length="394" mass="41757">MRVVVVTESFLPTVNGVTTSVLRVLDHLAARGHEALIVAPAGRGHESYAGFPVHRVPSVAYRQFPVGLPNPQVASAIAAFGPDVVHVASPFLLGAQAISAATRLGVPSVAVFQTDVARYAAAAGLGATGASLAWRLVRRIHDQATLTLVPSSASRRDLEAAGVTRLATWGRGVDAVRYHPNRRHSPATAAFRATLARPDEVVVGYVGRLAAEKEVDRLAALRAVDGLRLVVVGGGPSLPALRRRLRHLDPVFTGPLHGDDLATAYAVLDVFVHTGTTETFGQTIQEAHASGVPVVAPAAGGPLDLVRHGVDGYLVDPRHDHSLRLAVRRLVGSPELRARFGEAGRRAVVGRTWQRLGDELIEHYDTARRAAVAPTPVALRRRPAAPGRSVSTSN</sequence>
<dbReference type="InterPro" id="IPR001296">
    <property type="entry name" value="Glyco_trans_1"/>
</dbReference>
<keyword evidence="3 7" id="KW-0808">Transferase</keyword>
<dbReference type="GO" id="GO:0016758">
    <property type="term" value="F:hexosyltransferase activity"/>
    <property type="evidence" value="ECO:0007669"/>
    <property type="project" value="TreeGrafter"/>
</dbReference>
<organism evidence="7 9">
    <name type="scientific">Frigoribacterium faeni</name>
    <dbReference type="NCBI Taxonomy" id="145483"/>
    <lineage>
        <taxon>Bacteria</taxon>
        <taxon>Bacillati</taxon>
        <taxon>Actinomycetota</taxon>
        <taxon>Actinomycetes</taxon>
        <taxon>Micrococcales</taxon>
        <taxon>Microbacteriaceae</taxon>
        <taxon>Frigoribacterium</taxon>
    </lineage>
</organism>
<dbReference type="Pfam" id="PF13439">
    <property type="entry name" value="Glyco_transf_4"/>
    <property type="match status" value="1"/>
</dbReference>
<dbReference type="PANTHER" id="PTHR45947">
    <property type="entry name" value="SULFOQUINOVOSYL TRANSFERASE SQD2"/>
    <property type="match status" value="1"/>
</dbReference>
<dbReference type="PANTHER" id="PTHR45947:SF3">
    <property type="entry name" value="SULFOQUINOVOSYL TRANSFERASE SQD2"/>
    <property type="match status" value="1"/>
</dbReference>
<dbReference type="InterPro" id="IPR028098">
    <property type="entry name" value="Glyco_trans_4-like_N"/>
</dbReference>
<evidence type="ECO:0000259" key="4">
    <source>
        <dbReference type="Pfam" id="PF00534"/>
    </source>
</evidence>
<evidence type="ECO:0000256" key="1">
    <source>
        <dbReference type="ARBA" id="ARBA00021292"/>
    </source>
</evidence>
<feature type="domain" description="Glycosyltransferase subfamily 4-like N-terminal" evidence="5">
    <location>
        <begin position="14"/>
        <end position="175"/>
    </location>
</feature>